<dbReference type="Pfam" id="PF12937">
    <property type="entry name" value="F-box-like"/>
    <property type="match status" value="1"/>
</dbReference>
<dbReference type="InterPro" id="IPR032675">
    <property type="entry name" value="LRR_dom_sf"/>
</dbReference>
<accession>A0A9N8W3M8</accession>
<feature type="domain" description="F-box" evidence="1">
    <location>
        <begin position="5"/>
        <end position="47"/>
    </location>
</feature>
<protein>
    <submittedName>
        <fullName evidence="2">1708_t:CDS:1</fullName>
    </submittedName>
</protein>
<proteinExistence type="predicted"/>
<keyword evidence="3" id="KW-1185">Reference proteome</keyword>
<name>A0A9N8W3M8_9GLOM</name>
<dbReference type="EMBL" id="CAJVPV010000845">
    <property type="protein sequence ID" value="CAG8476109.1"/>
    <property type="molecule type" value="Genomic_DNA"/>
</dbReference>
<dbReference type="AlphaFoldDB" id="A0A9N8W3M8"/>
<comment type="caution">
    <text evidence="2">The sequence shown here is derived from an EMBL/GenBank/DDBJ whole genome shotgun (WGS) entry which is preliminary data.</text>
</comment>
<evidence type="ECO:0000259" key="1">
    <source>
        <dbReference type="Pfam" id="PF12937"/>
    </source>
</evidence>
<gene>
    <name evidence="2" type="ORF">AMORRO_LOCUS2081</name>
</gene>
<dbReference type="SUPFAM" id="SSF52047">
    <property type="entry name" value="RNI-like"/>
    <property type="match status" value="1"/>
</dbReference>
<evidence type="ECO:0000313" key="3">
    <source>
        <dbReference type="Proteomes" id="UP000789342"/>
    </source>
</evidence>
<reference evidence="2" key="1">
    <citation type="submission" date="2021-06" db="EMBL/GenBank/DDBJ databases">
        <authorList>
            <person name="Kallberg Y."/>
            <person name="Tangrot J."/>
            <person name="Rosling A."/>
        </authorList>
    </citation>
    <scope>NUCLEOTIDE SEQUENCE</scope>
    <source>
        <strain evidence="2">CL551</strain>
    </source>
</reference>
<dbReference type="Proteomes" id="UP000789342">
    <property type="component" value="Unassembled WGS sequence"/>
</dbReference>
<dbReference type="Gene3D" id="3.80.10.10">
    <property type="entry name" value="Ribonuclease Inhibitor"/>
    <property type="match status" value="1"/>
</dbReference>
<sequence>MIKPMPTECLQEIFEHLQDDECSLFTVLQVNRFWCKNVVPILWRNPFELCSKRGGSPKLVETLISCMDIEARNRLKRDCKPLKKKLSRSPPSFNYSSYLRKLTTSDLWEAVLLWVSYKKSCDTIRPPTRTISPDLKMIAGVIKELGLLFNKNCPNFDQLKFNADHDELIGFYLLYCLPHIREFNYSGWGNKERNFDAASRSRNCRNLKKLVVEKISTESKQTVRGLRYGGNARFDYNERYKRRHFSSLFNDVVSSYANFIDDGSESDLINGTLDPFSIGVEKPKSERELLLNLISVQRRLELFKISYSDVNIDFFSSIQTQSRTLSWLEFDTIYFDSSITLESFGFYENLETLLINACCWENYNDQPLQKQNHTQEFYKTRGCSPSTPFRNQCMFPNLKRLSIRGTRIPHKDITSIIRNSSKSLTSICLNCQQDIDLPVLCTIIEHCSNIQELEFYLDRKDILECFTMLSNLNSLKILRIYDVKVDRGIGMAGDGNAWETYNDNTGDRCDESHLEPSINLPKVANFLPSSLRWLSFPKAWIFTLKSLDEFIKNCKVPLQRLELRYRIPNDGVEFGGKGL</sequence>
<dbReference type="OrthoDB" id="2349122at2759"/>
<dbReference type="InterPro" id="IPR001810">
    <property type="entry name" value="F-box_dom"/>
</dbReference>
<organism evidence="2 3">
    <name type="scientific">Acaulospora morrowiae</name>
    <dbReference type="NCBI Taxonomy" id="94023"/>
    <lineage>
        <taxon>Eukaryota</taxon>
        <taxon>Fungi</taxon>
        <taxon>Fungi incertae sedis</taxon>
        <taxon>Mucoromycota</taxon>
        <taxon>Glomeromycotina</taxon>
        <taxon>Glomeromycetes</taxon>
        <taxon>Diversisporales</taxon>
        <taxon>Acaulosporaceae</taxon>
        <taxon>Acaulospora</taxon>
    </lineage>
</organism>
<evidence type="ECO:0000313" key="2">
    <source>
        <dbReference type="EMBL" id="CAG8476109.1"/>
    </source>
</evidence>